<accession>A0A9W9A1Z1</accession>
<name>A0A9W9A1Z1_9AGAR</name>
<reference evidence="7" key="1">
    <citation type="submission" date="2022-08" db="EMBL/GenBank/DDBJ databases">
        <title>A Global Phylogenomic Analysis of the Shiitake Genus Lentinula.</title>
        <authorList>
            <consortium name="DOE Joint Genome Institute"/>
            <person name="Sierra-Patev S."/>
            <person name="Min B."/>
            <person name="Naranjo-Ortiz M."/>
            <person name="Looney B."/>
            <person name="Konkel Z."/>
            <person name="Slot J.C."/>
            <person name="Sakamoto Y."/>
            <person name="Steenwyk J.L."/>
            <person name="Rokas A."/>
            <person name="Carro J."/>
            <person name="Camarero S."/>
            <person name="Ferreira P."/>
            <person name="Molpeceres G."/>
            <person name="Ruiz-Duenas F.J."/>
            <person name="Serrano A."/>
            <person name="Henrissat B."/>
            <person name="Drula E."/>
            <person name="Hughes K.W."/>
            <person name="Mata J.L."/>
            <person name="Ishikawa N.K."/>
            <person name="Vargas-Isla R."/>
            <person name="Ushijima S."/>
            <person name="Smith C.A."/>
            <person name="Ahrendt S."/>
            <person name="Andreopoulos W."/>
            <person name="He G."/>
            <person name="Labutti K."/>
            <person name="Lipzen A."/>
            <person name="Ng V."/>
            <person name="Riley R."/>
            <person name="Sandor L."/>
            <person name="Barry K."/>
            <person name="Martinez A.T."/>
            <person name="Xiao Y."/>
            <person name="Gibbons J.G."/>
            <person name="Terashima K."/>
            <person name="Grigoriev I.V."/>
            <person name="Hibbett D.S."/>
        </authorList>
    </citation>
    <scope>NUCLEOTIDE SEQUENCE</scope>
    <source>
        <strain evidence="7">JLM2183</strain>
    </source>
</reference>
<evidence type="ECO:0000256" key="1">
    <source>
        <dbReference type="ARBA" id="ARBA00004613"/>
    </source>
</evidence>
<keyword evidence="4" id="KW-1015">Disulfide bond</keyword>
<dbReference type="Proteomes" id="UP001150266">
    <property type="component" value="Unassembled WGS sequence"/>
</dbReference>
<evidence type="ECO:0000256" key="3">
    <source>
        <dbReference type="ARBA" id="ARBA00022729"/>
    </source>
</evidence>
<dbReference type="EMBL" id="JAOTPV010000099">
    <property type="protein sequence ID" value="KAJ4464828.1"/>
    <property type="molecule type" value="Genomic_DNA"/>
</dbReference>
<dbReference type="OrthoDB" id="3267106at2759"/>
<protein>
    <recommendedName>
        <fullName evidence="5">CFEM domain-containing protein</fullName>
    </recommendedName>
</protein>
<feature type="domain" description="CFEM" evidence="5">
    <location>
        <begin position="31"/>
        <end position="146"/>
    </location>
</feature>
<dbReference type="GO" id="GO:0005576">
    <property type="term" value="C:extracellular region"/>
    <property type="evidence" value="ECO:0007669"/>
    <property type="project" value="UniProtKB-SubCell"/>
</dbReference>
<dbReference type="Pfam" id="PF05730">
    <property type="entry name" value="CFEM"/>
    <property type="match status" value="1"/>
</dbReference>
<keyword evidence="3" id="KW-0732">Signal</keyword>
<evidence type="ECO:0000313" key="7">
    <source>
        <dbReference type="EMBL" id="KAJ4471433.1"/>
    </source>
</evidence>
<evidence type="ECO:0000259" key="5">
    <source>
        <dbReference type="PROSITE" id="PS52012"/>
    </source>
</evidence>
<sequence length="203" mass="19155">MVAAQSSSTSSSSSSATASSSAVSSASSAASTTGSGSGSLSASSTSSAALPSLSGYDTCVVTCFETAIAQANCSSVVPESCYCNSTDYQSGLISCMQSNCAGELATAEGLTNQFCALASPSTSISFSITSLPSSSSSSSSALSSGSSSASLTSVSSGTSASSTGSSPSSSNAASGTVFGGFSRVALPSTVVAVIGVLTGALLA</sequence>
<dbReference type="EMBL" id="JAOTPV010000022">
    <property type="protein sequence ID" value="KAJ4471433.1"/>
    <property type="molecule type" value="Genomic_DNA"/>
</dbReference>
<evidence type="ECO:0000256" key="2">
    <source>
        <dbReference type="ARBA" id="ARBA00022525"/>
    </source>
</evidence>
<comment type="caution">
    <text evidence="7">The sequence shown here is derived from an EMBL/GenBank/DDBJ whole genome shotgun (WGS) entry which is preliminary data.</text>
</comment>
<evidence type="ECO:0000313" key="8">
    <source>
        <dbReference type="Proteomes" id="UP001150266"/>
    </source>
</evidence>
<dbReference type="PROSITE" id="PS52012">
    <property type="entry name" value="CFEM"/>
    <property type="match status" value="1"/>
</dbReference>
<evidence type="ECO:0000256" key="4">
    <source>
        <dbReference type="ARBA" id="ARBA00023157"/>
    </source>
</evidence>
<evidence type="ECO:0000313" key="6">
    <source>
        <dbReference type="EMBL" id="KAJ4464828.1"/>
    </source>
</evidence>
<dbReference type="InterPro" id="IPR008427">
    <property type="entry name" value="Extracellular_membr_CFEM_dom"/>
</dbReference>
<organism evidence="7 8">
    <name type="scientific">Lentinula aciculospora</name>
    <dbReference type="NCBI Taxonomy" id="153920"/>
    <lineage>
        <taxon>Eukaryota</taxon>
        <taxon>Fungi</taxon>
        <taxon>Dikarya</taxon>
        <taxon>Basidiomycota</taxon>
        <taxon>Agaricomycotina</taxon>
        <taxon>Agaricomycetes</taxon>
        <taxon>Agaricomycetidae</taxon>
        <taxon>Agaricales</taxon>
        <taxon>Marasmiineae</taxon>
        <taxon>Omphalotaceae</taxon>
        <taxon>Lentinula</taxon>
    </lineage>
</organism>
<keyword evidence="8" id="KW-1185">Reference proteome</keyword>
<dbReference type="AlphaFoldDB" id="A0A9W9A1Z1"/>
<keyword evidence="2" id="KW-0964">Secreted</keyword>
<comment type="subcellular location">
    <subcellularLocation>
        <location evidence="1">Secreted</location>
    </subcellularLocation>
</comment>
<gene>
    <name evidence="7" type="ORF">J3R30DRAFT_3709865</name>
    <name evidence="6" type="ORF">J3R30DRAFT_3725288</name>
</gene>
<proteinExistence type="predicted"/>